<organism evidence="1 2">
    <name type="scientific">Dyella caseinilytica</name>
    <dbReference type="NCBI Taxonomy" id="1849581"/>
    <lineage>
        <taxon>Bacteria</taxon>
        <taxon>Pseudomonadati</taxon>
        <taxon>Pseudomonadota</taxon>
        <taxon>Gammaproteobacteria</taxon>
        <taxon>Lysobacterales</taxon>
        <taxon>Rhodanobacteraceae</taxon>
        <taxon>Dyella</taxon>
    </lineage>
</organism>
<keyword evidence="2" id="KW-1185">Reference proteome</keyword>
<dbReference type="Proteomes" id="UP000663181">
    <property type="component" value="Chromosome"/>
</dbReference>
<reference evidence="1 2" key="1">
    <citation type="submission" date="2020-10" db="EMBL/GenBank/DDBJ databases">
        <title>Phylogeny of dyella-like bacteria.</title>
        <authorList>
            <person name="Fu J."/>
        </authorList>
    </citation>
    <scope>NUCLEOTIDE SEQUENCE [LARGE SCALE GENOMIC DNA]</scope>
    <source>
        <strain evidence="1 2">DHOB09</strain>
    </source>
</reference>
<sequence length="75" mass="7543">MVAAGVGEGEGVGDGVVVDVTDEAGDTVADAAVEDCTLPLPPPPPQALNELVNANATEKANTLLRPITTTLPVKH</sequence>
<dbReference type="EMBL" id="CP064030">
    <property type="protein sequence ID" value="QRN54005.1"/>
    <property type="molecule type" value="Genomic_DNA"/>
</dbReference>
<dbReference type="RefSeq" id="WP_188796490.1">
    <property type="nucleotide sequence ID" value="NZ_BMIZ01000001.1"/>
</dbReference>
<proteinExistence type="predicted"/>
<protein>
    <submittedName>
        <fullName evidence="1">Uncharacterized protein</fullName>
    </submittedName>
</protein>
<evidence type="ECO:0000313" key="1">
    <source>
        <dbReference type="EMBL" id="QRN54005.1"/>
    </source>
</evidence>
<evidence type="ECO:0000313" key="2">
    <source>
        <dbReference type="Proteomes" id="UP000663181"/>
    </source>
</evidence>
<name>A0ABX7GXT2_9GAMM</name>
<accession>A0ABX7GXT2</accession>
<gene>
    <name evidence="1" type="ORF">ISN74_00935</name>
</gene>